<dbReference type="InterPro" id="IPR045382">
    <property type="entry name" value="DUF6529"/>
</dbReference>
<feature type="transmembrane region" description="Helical" evidence="1">
    <location>
        <begin position="148"/>
        <end position="171"/>
    </location>
</feature>
<dbReference type="KEGG" id="ams:AMIS_48970"/>
<gene>
    <name evidence="2" type="ordered locus">AMIS_48970</name>
</gene>
<dbReference type="PATRIC" id="fig|512565.3.peg.4885"/>
<dbReference type="OrthoDB" id="8774535at2"/>
<protein>
    <submittedName>
        <fullName evidence="2">Uncharacterized protein</fullName>
    </submittedName>
</protein>
<dbReference type="Pfam" id="PF20139">
    <property type="entry name" value="DUF6529"/>
    <property type="match status" value="1"/>
</dbReference>
<feature type="transmembrane region" description="Helical" evidence="1">
    <location>
        <begin position="51"/>
        <end position="72"/>
    </location>
</feature>
<keyword evidence="1" id="KW-0472">Membrane</keyword>
<evidence type="ECO:0000313" key="2">
    <source>
        <dbReference type="EMBL" id="BAL90117.1"/>
    </source>
</evidence>
<organism evidence="2 3">
    <name type="scientific">Actinoplanes missouriensis (strain ATCC 14538 / DSM 43046 / CBS 188.64 / JCM 3121 / NBRC 102363 / NCIMB 12654 / NRRL B-3342 / UNCC 431)</name>
    <dbReference type="NCBI Taxonomy" id="512565"/>
    <lineage>
        <taxon>Bacteria</taxon>
        <taxon>Bacillati</taxon>
        <taxon>Actinomycetota</taxon>
        <taxon>Actinomycetes</taxon>
        <taxon>Micromonosporales</taxon>
        <taxon>Micromonosporaceae</taxon>
        <taxon>Actinoplanes</taxon>
    </lineage>
</organism>
<accession>I0HAT0</accession>
<dbReference type="AlphaFoldDB" id="I0HAT0"/>
<name>I0HAT0_ACTM4</name>
<dbReference type="HOGENOM" id="CLU_1459820_0_0_11"/>
<proteinExistence type="predicted"/>
<sequence length="176" mass="18832">MEAATLRRPRVWLPVVAGVGVAVTLGVYGRLHDPAGTSGIGDALRLQSSKVWLATTVFLLAAVQLTTAFSLYGRLPSAPWIPALHRWSGRVALLLSLPIAVHCLYALGFSSGSPRTLAHSVLGCLFYGAFVTKMLLISRPGDSRPWMLPLAGGLVLTAITGLWLTSSLWFFTTVGF</sequence>
<dbReference type="STRING" id="512565.AMIS_48970"/>
<keyword evidence="1" id="KW-0812">Transmembrane</keyword>
<feature type="transmembrane region" description="Helical" evidence="1">
    <location>
        <begin position="12"/>
        <end position="31"/>
    </location>
</feature>
<evidence type="ECO:0000256" key="1">
    <source>
        <dbReference type="SAM" id="Phobius"/>
    </source>
</evidence>
<dbReference type="Proteomes" id="UP000007882">
    <property type="component" value="Chromosome"/>
</dbReference>
<dbReference type="EMBL" id="AP012319">
    <property type="protein sequence ID" value="BAL90117.1"/>
    <property type="molecule type" value="Genomic_DNA"/>
</dbReference>
<reference evidence="2 3" key="1">
    <citation type="submission" date="2012-02" db="EMBL/GenBank/DDBJ databases">
        <title>Complete genome sequence of Actinoplanes missouriensis 431 (= NBRC 102363).</title>
        <authorList>
            <person name="Ohnishi Y."/>
            <person name="Ishikawa J."/>
            <person name="Sekine M."/>
            <person name="Hosoyama A."/>
            <person name="Harada T."/>
            <person name="Narita H."/>
            <person name="Hata T."/>
            <person name="Konno Y."/>
            <person name="Tutikane K."/>
            <person name="Fujita N."/>
            <person name="Horinouchi S."/>
            <person name="Hayakawa M."/>
        </authorList>
    </citation>
    <scope>NUCLEOTIDE SEQUENCE [LARGE SCALE GENOMIC DNA]</scope>
    <source>
        <strain evidence="3">ATCC 14538 / DSM 43046 / CBS 188.64 / JCM 3121 / NBRC 102363 / NCIMB 12654 / NRRL B-3342 / UNCC 431</strain>
    </source>
</reference>
<feature type="transmembrane region" description="Helical" evidence="1">
    <location>
        <begin position="117"/>
        <end position="136"/>
    </location>
</feature>
<feature type="transmembrane region" description="Helical" evidence="1">
    <location>
        <begin position="92"/>
        <end position="111"/>
    </location>
</feature>
<dbReference type="RefSeq" id="WP_014445006.1">
    <property type="nucleotide sequence ID" value="NC_017093.1"/>
</dbReference>
<keyword evidence="3" id="KW-1185">Reference proteome</keyword>
<evidence type="ECO:0000313" key="3">
    <source>
        <dbReference type="Proteomes" id="UP000007882"/>
    </source>
</evidence>
<dbReference type="eggNOG" id="ENOG5031W90">
    <property type="taxonomic scope" value="Bacteria"/>
</dbReference>
<keyword evidence="1" id="KW-1133">Transmembrane helix</keyword>